<dbReference type="InterPro" id="IPR016187">
    <property type="entry name" value="CTDL_fold"/>
</dbReference>
<sequence>MQKSIFRLFIITFLLIITSTFAHIIVYKTGEALEGKVVDFIGSYIIVETTFSKISVPLNQVLYIFSDYTITPEYGKISILGKQFDGYASQIDNGYLVVNTSFGKIRLKSFDMIDYIYFEPLQLPRIEPREGFSVDISGSEQYTVITASNDIFVGVILRYTDDSLVLIDKMKNEFYFSYDYIDNIYIPYTKASNYDLFILSSGRRIYGKPRDVGNGKIEVSGEWGNIVVNSSDVIFTTFKGEAPTTSQIKLEISGDSLFYDKGNVASLVVKTPIKIGNTEIKVINVYPAEIVDPRTGITFVFVPSGTFKMGADTSAGKIDPDESPSRNVYVSGFYISKYPITIKQYMDFLRAAQNTNNVTLGNKITPVELTFLDTKVRVSLTADSKFLNLPITGINWLSAKAYCDWAGYQLPTEAQWEKAARGTDGRMYPWGNAKPTKYNDGKADYDVKAFESIDISPYGVVNMFGLPIEYCRDYYDQDAYKKLPSENPLSASGTLVIGRTGALTGRITDRIPVNPSEIRNDFTFRVVIRAEDVSSVFSSQLNNKLMGVTWFVVNDKIKKQYNLKSEGLYVAYVENGSPAQIGGIKAGDVITAMEKKAVKTQDDVSKIVSGKKLGDELSITVDRGGKTVELKVKLGIWKF</sequence>
<evidence type="ECO:0000259" key="1">
    <source>
        <dbReference type="PROSITE" id="PS50106"/>
    </source>
</evidence>
<dbReference type="GO" id="GO:0120147">
    <property type="term" value="F:formylglycine-generating oxidase activity"/>
    <property type="evidence" value="ECO:0007669"/>
    <property type="project" value="TreeGrafter"/>
</dbReference>
<dbReference type="EMBL" id="DRXW01000172">
    <property type="protein sequence ID" value="HHR33834.1"/>
    <property type="molecule type" value="Genomic_DNA"/>
</dbReference>
<dbReference type="AlphaFoldDB" id="A0A7C5Y997"/>
<dbReference type="Pfam" id="PF03781">
    <property type="entry name" value="FGE-sulfatase"/>
    <property type="match status" value="1"/>
</dbReference>
<proteinExistence type="predicted"/>
<dbReference type="InterPro" id="IPR036034">
    <property type="entry name" value="PDZ_sf"/>
</dbReference>
<gene>
    <name evidence="2" type="ORF">ENM46_02690</name>
</gene>
<dbReference type="SMART" id="SM00228">
    <property type="entry name" value="PDZ"/>
    <property type="match status" value="1"/>
</dbReference>
<name>A0A7C5Y997_9BACT</name>
<dbReference type="Pfam" id="PF13180">
    <property type="entry name" value="PDZ_2"/>
    <property type="match status" value="1"/>
</dbReference>
<evidence type="ECO:0000313" key="2">
    <source>
        <dbReference type="EMBL" id="HHR33834.1"/>
    </source>
</evidence>
<dbReference type="InterPro" id="IPR001478">
    <property type="entry name" value="PDZ"/>
</dbReference>
<dbReference type="InterPro" id="IPR042095">
    <property type="entry name" value="SUMF_sf"/>
</dbReference>
<dbReference type="Gene3D" id="3.90.1580.10">
    <property type="entry name" value="paralog of FGE (formylglycine-generating enzyme)"/>
    <property type="match status" value="1"/>
</dbReference>
<dbReference type="PANTHER" id="PTHR23150:SF19">
    <property type="entry name" value="FORMYLGLYCINE-GENERATING ENZYME"/>
    <property type="match status" value="1"/>
</dbReference>
<reference evidence="2" key="1">
    <citation type="journal article" date="2020" name="mSystems">
        <title>Genome- and Community-Level Interaction Insights into Carbon Utilization and Element Cycling Functions of Hydrothermarchaeota in Hydrothermal Sediment.</title>
        <authorList>
            <person name="Zhou Z."/>
            <person name="Liu Y."/>
            <person name="Xu W."/>
            <person name="Pan J."/>
            <person name="Luo Z.H."/>
            <person name="Li M."/>
        </authorList>
    </citation>
    <scope>NUCLEOTIDE SEQUENCE [LARGE SCALE GENOMIC DNA]</scope>
    <source>
        <strain evidence="2">SpSt-1088</strain>
    </source>
</reference>
<organism evidence="2">
    <name type="scientific">Fervidobacterium nodosum</name>
    <dbReference type="NCBI Taxonomy" id="2424"/>
    <lineage>
        <taxon>Bacteria</taxon>
        <taxon>Thermotogati</taxon>
        <taxon>Thermotogota</taxon>
        <taxon>Thermotogae</taxon>
        <taxon>Thermotogales</taxon>
        <taxon>Fervidobacteriaceae</taxon>
        <taxon>Fervidobacterium</taxon>
    </lineage>
</organism>
<dbReference type="PANTHER" id="PTHR23150">
    <property type="entry name" value="SULFATASE MODIFYING FACTOR 1, 2"/>
    <property type="match status" value="1"/>
</dbReference>
<dbReference type="SUPFAM" id="SSF56436">
    <property type="entry name" value="C-type lectin-like"/>
    <property type="match status" value="1"/>
</dbReference>
<protein>
    <submittedName>
        <fullName evidence="2">PDZ domain-containing protein</fullName>
    </submittedName>
</protein>
<accession>A0A7C5Y997</accession>
<dbReference type="InterPro" id="IPR005532">
    <property type="entry name" value="SUMF_dom"/>
</dbReference>
<dbReference type="InterPro" id="IPR051043">
    <property type="entry name" value="Sulfatase_Mod_Factor_Kinase"/>
</dbReference>
<dbReference type="PROSITE" id="PS50106">
    <property type="entry name" value="PDZ"/>
    <property type="match status" value="1"/>
</dbReference>
<dbReference type="SUPFAM" id="SSF50156">
    <property type="entry name" value="PDZ domain-like"/>
    <property type="match status" value="1"/>
</dbReference>
<feature type="domain" description="PDZ" evidence="1">
    <location>
        <begin position="525"/>
        <end position="625"/>
    </location>
</feature>
<dbReference type="Gene3D" id="2.30.42.10">
    <property type="match status" value="1"/>
</dbReference>
<comment type="caution">
    <text evidence="2">The sequence shown here is derived from an EMBL/GenBank/DDBJ whole genome shotgun (WGS) entry which is preliminary data.</text>
</comment>